<dbReference type="GO" id="GO:0016712">
    <property type="term" value="F:oxidoreductase activity, acting on paired donors, with incorporation or reduction of molecular oxygen, reduced flavin or flavoprotein as one donor, and incorporation of one atom of oxygen"/>
    <property type="evidence" value="ECO:0007669"/>
    <property type="project" value="TreeGrafter"/>
</dbReference>
<gene>
    <name evidence="15" type="ORF">ROHU_004532</name>
</gene>
<comment type="subcellular location">
    <subcellularLocation>
        <location evidence="3">Endoplasmic reticulum membrane</location>
        <topology evidence="3">Peripheral membrane protein</topology>
    </subcellularLocation>
    <subcellularLocation>
        <location evidence="2">Microsome membrane</location>
        <topology evidence="2">Peripheral membrane protein</topology>
    </subcellularLocation>
</comment>
<keyword evidence="6 13" id="KW-0479">Metal-binding</keyword>
<dbReference type="PANTHER" id="PTHR24300">
    <property type="entry name" value="CYTOCHROME P450 508A4-RELATED"/>
    <property type="match status" value="1"/>
</dbReference>
<dbReference type="GO" id="GO:0006805">
    <property type="term" value="P:xenobiotic metabolic process"/>
    <property type="evidence" value="ECO:0007669"/>
    <property type="project" value="TreeGrafter"/>
</dbReference>
<dbReference type="InterPro" id="IPR002401">
    <property type="entry name" value="Cyt_P450_E_grp-I"/>
</dbReference>
<keyword evidence="8" id="KW-0492">Microsome</keyword>
<reference evidence="15 16" key="1">
    <citation type="submission" date="2018-03" db="EMBL/GenBank/DDBJ databases">
        <title>Draft genome sequence of Rohu Carp (Labeo rohita).</title>
        <authorList>
            <person name="Das P."/>
            <person name="Kushwaha B."/>
            <person name="Joshi C.G."/>
            <person name="Kumar D."/>
            <person name="Nagpure N.S."/>
            <person name="Sahoo L."/>
            <person name="Das S.P."/>
            <person name="Bit A."/>
            <person name="Patnaik S."/>
            <person name="Meher P.K."/>
            <person name="Jayasankar P."/>
            <person name="Koringa P.G."/>
            <person name="Patel N.V."/>
            <person name="Hinsu A.T."/>
            <person name="Kumar R."/>
            <person name="Pandey M."/>
            <person name="Agarwal S."/>
            <person name="Srivastava S."/>
            <person name="Singh M."/>
            <person name="Iquebal M.A."/>
            <person name="Jaiswal S."/>
            <person name="Angadi U.B."/>
            <person name="Kumar N."/>
            <person name="Raza M."/>
            <person name="Shah T.M."/>
            <person name="Rai A."/>
            <person name="Jena J.K."/>
        </authorList>
    </citation>
    <scope>NUCLEOTIDE SEQUENCE [LARGE SCALE GENOMIC DNA]</scope>
    <source>
        <strain evidence="15">DASCIFA01</strain>
        <tissue evidence="15">Testis</tissue>
    </source>
</reference>
<keyword evidence="5 13" id="KW-0349">Heme</keyword>
<comment type="caution">
    <text evidence="15">The sequence shown here is derived from an EMBL/GenBank/DDBJ whole genome shotgun (WGS) entry which is preliminary data.</text>
</comment>
<dbReference type="GO" id="GO:0005506">
    <property type="term" value="F:iron ion binding"/>
    <property type="evidence" value="ECO:0007669"/>
    <property type="project" value="InterPro"/>
</dbReference>
<keyword evidence="12" id="KW-0472">Membrane</keyword>
<evidence type="ECO:0000256" key="4">
    <source>
        <dbReference type="ARBA" id="ARBA00010617"/>
    </source>
</evidence>
<dbReference type="SUPFAM" id="SSF48264">
    <property type="entry name" value="Cytochrome P450"/>
    <property type="match status" value="4"/>
</dbReference>
<dbReference type="Pfam" id="PF00067">
    <property type="entry name" value="p450"/>
    <property type="match status" value="6"/>
</dbReference>
<evidence type="ECO:0000256" key="9">
    <source>
        <dbReference type="ARBA" id="ARBA00023002"/>
    </source>
</evidence>
<dbReference type="Gene3D" id="1.10.630.10">
    <property type="entry name" value="Cytochrome P450"/>
    <property type="match status" value="7"/>
</dbReference>
<feature type="signal peptide" evidence="14">
    <location>
        <begin position="1"/>
        <end position="24"/>
    </location>
</feature>
<feature type="chain" id="PRO_5019774162" evidence="14">
    <location>
        <begin position="25"/>
        <end position="1309"/>
    </location>
</feature>
<evidence type="ECO:0000256" key="2">
    <source>
        <dbReference type="ARBA" id="ARBA00004174"/>
    </source>
</evidence>
<dbReference type="FunFam" id="1.10.630.10:FF:000238">
    <property type="entry name" value="Cytochrome P450 2A6"/>
    <property type="match status" value="1"/>
</dbReference>
<feature type="binding site" description="axial binding residue" evidence="13">
    <location>
        <position position="615"/>
    </location>
    <ligand>
        <name>heme</name>
        <dbReference type="ChEBI" id="CHEBI:30413"/>
    </ligand>
    <ligandPart>
        <name>Fe</name>
        <dbReference type="ChEBI" id="CHEBI:18248"/>
    </ligandPart>
</feature>
<dbReference type="STRING" id="84645.A0A498NLT6"/>
<dbReference type="GO" id="GO:0020037">
    <property type="term" value="F:heme binding"/>
    <property type="evidence" value="ECO:0007669"/>
    <property type="project" value="InterPro"/>
</dbReference>
<protein>
    <submittedName>
        <fullName evidence="15">Cytochrome P450 2F2-like protein</fullName>
    </submittedName>
</protein>
<evidence type="ECO:0000256" key="12">
    <source>
        <dbReference type="ARBA" id="ARBA00023136"/>
    </source>
</evidence>
<organism evidence="15 16">
    <name type="scientific">Labeo rohita</name>
    <name type="common">Indian major carp</name>
    <name type="synonym">Cyprinus rohita</name>
    <dbReference type="NCBI Taxonomy" id="84645"/>
    <lineage>
        <taxon>Eukaryota</taxon>
        <taxon>Metazoa</taxon>
        <taxon>Chordata</taxon>
        <taxon>Craniata</taxon>
        <taxon>Vertebrata</taxon>
        <taxon>Euteleostomi</taxon>
        <taxon>Actinopterygii</taxon>
        <taxon>Neopterygii</taxon>
        <taxon>Teleostei</taxon>
        <taxon>Ostariophysi</taxon>
        <taxon>Cypriniformes</taxon>
        <taxon>Cyprinidae</taxon>
        <taxon>Labeoninae</taxon>
        <taxon>Labeonini</taxon>
        <taxon>Labeo</taxon>
    </lineage>
</organism>
<evidence type="ECO:0000313" key="15">
    <source>
        <dbReference type="EMBL" id="RXN32736.1"/>
    </source>
</evidence>
<comment type="similarity">
    <text evidence="4">Belongs to the cytochrome P450 family.</text>
</comment>
<evidence type="ECO:0000256" key="11">
    <source>
        <dbReference type="ARBA" id="ARBA00023033"/>
    </source>
</evidence>
<evidence type="ECO:0000256" key="13">
    <source>
        <dbReference type="PIRSR" id="PIRSR602401-1"/>
    </source>
</evidence>
<proteinExistence type="inferred from homology"/>
<evidence type="ECO:0000256" key="14">
    <source>
        <dbReference type="SAM" id="SignalP"/>
    </source>
</evidence>
<dbReference type="Proteomes" id="UP000290572">
    <property type="component" value="Unassembled WGS sequence"/>
</dbReference>
<evidence type="ECO:0000256" key="8">
    <source>
        <dbReference type="ARBA" id="ARBA00022848"/>
    </source>
</evidence>
<keyword evidence="9" id="KW-0560">Oxidoreductase</keyword>
<evidence type="ECO:0000256" key="3">
    <source>
        <dbReference type="ARBA" id="ARBA00004406"/>
    </source>
</evidence>
<dbReference type="PROSITE" id="PS00086">
    <property type="entry name" value="CYTOCHROME_P450"/>
    <property type="match status" value="2"/>
</dbReference>
<keyword evidence="11" id="KW-0503">Monooxygenase</keyword>
<dbReference type="GO" id="GO:0006082">
    <property type="term" value="P:organic acid metabolic process"/>
    <property type="evidence" value="ECO:0007669"/>
    <property type="project" value="TreeGrafter"/>
</dbReference>
<dbReference type="PANTHER" id="PTHR24300:SF327">
    <property type="entry name" value="CYTOCHROME P450 2F2-RELATED"/>
    <property type="match status" value="1"/>
</dbReference>
<dbReference type="InterPro" id="IPR017972">
    <property type="entry name" value="Cyt_P450_CS"/>
</dbReference>
<comment type="cofactor">
    <cofactor evidence="1 13">
        <name>heme</name>
        <dbReference type="ChEBI" id="CHEBI:30413"/>
    </cofactor>
</comment>
<dbReference type="InterPro" id="IPR036396">
    <property type="entry name" value="Cyt_P450_sf"/>
</dbReference>
<evidence type="ECO:0000256" key="7">
    <source>
        <dbReference type="ARBA" id="ARBA00022824"/>
    </source>
</evidence>
<dbReference type="GO" id="GO:0005789">
    <property type="term" value="C:endoplasmic reticulum membrane"/>
    <property type="evidence" value="ECO:0007669"/>
    <property type="project" value="UniProtKB-SubCell"/>
</dbReference>
<name>A0A498NLT6_LABRO</name>
<sequence>MLTILVLLCLGACLLYLRLRICRPKNFPPGPTPVPFFGNLLQLDRKNPLKDFDKFAQRYGSIYGLFIGRQPAVVLTGQKIIREALITRAGEFAGRSDNMMVSHVTNSKGVIMANYGEGWREHRRFALTTLRNFGLGKKSMEQRILEELYEIAPALRILPLPFRKAFQYFAGIKNHILKVVDEHKKSCVTGEPRDLIDCYLEEMEKRADQRTTFDDSQMVTLLFDLFLAGTETTSNTLRTLTLYLMTHTHIQEQCQREIDEVLGDREHVTFEDRNAMPYVQAVIHEGQRVGDIAPLSMFHTATTNTQLRGYNIPKFNIRRPQNFPPGPTPVPFFGNLLQLDRTNPLKDFDKFAQRYGSIYGLFIGRQPAVVLTGQKIIREALITRAVEFAGRSDNMMLYEIAPVLRIFPLPFRKAFQYFAGIKNHILKVVDEHKKSRVTGEPRDLIDCYLEEMEKRADQRTTFDDSQMAILLFDLFLAGTETTSNTLRTLTLYLMTHIHIQEQCQREIDEVLGDREHVTFEDRNAMPYVQAVIHEGQRVGDIVPLSMFHTATTNTQLQGYNIPKGTIIIPYLSSALREESQWKFPHEFNPQNFLNDKGQFVKPDAFMPFSVGPRMCLGENLARMELFLILVTVLRRFRLVWPEDAGEPDFKLTFGGTQIRHPKNFPPGPTPVPFFGNFLQLDRTNPLKDFNKFAQRYGSIYGLFIGRQPAVVLTGQKMIREALITRAVEFAGRSDNMMVSHVTNSKGVIMADYGEGWRENLRFALTTLRNFGLGKKSMEQRILEEVKYICSHLEESAGKSIDPQHLYHQAASNIIASIIFGSRFNYQDEYFQTLITNIEKLTKIAIGPWAMLYEIAPALRIFPLPFCKAFQYFAGIKNHILKVVDEHKKSRVTGEPRDLIDCYLEEMEKRADQRTTFDDSQMVTLLFDLFLAGTETTSNTLRTLTLYLMTHTHIQEQCQREIDEVLGDREHVTFEDRNAMPYVQAVIHEGQRVGDIAPLSMFHTATTNTQLRGYNIPKLRIRRYKNFPPGPTPVPFFGNLLQLDRTNPLKDFDKFAQRYGSVYGMFIGRQPAVVLTGQKIIREALITQAVEFAGRSDNMMVSHMSKNKGVVLANYGESWREHRRFALTTLRNFGLGKKSMEQRILEELYEIAPVLRIFPLPFRKAFQYFGVINNHILKVVDEHKKSRVTGEPRDLIDCYLEEMEKGTIIIPYLSSALREESQWKFPHEFNPQNFLNDKGEFVKPDAFMPFSVGPRMCLGENLARMELFLILVTVLRRFRLVWPEDAGEPDFKLTFGGTQGRTSSKIKPKR</sequence>
<dbReference type="EMBL" id="QBIY01011349">
    <property type="protein sequence ID" value="RXN32736.1"/>
    <property type="molecule type" value="Genomic_DNA"/>
</dbReference>
<dbReference type="PRINTS" id="PR00385">
    <property type="entry name" value="P450"/>
</dbReference>
<keyword evidence="7" id="KW-0256">Endoplasmic reticulum</keyword>
<evidence type="ECO:0000256" key="1">
    <source>
        <dbReference type="ARBA" id="ARBA00001971"/>
    </source>
</evidence>
<dbReference type="InterPro" id="IPR050182">
    <property type="entry name" value="Cytochrome_P450_fam2"/>
</dbReference>
<evidence type="ECO:0000256" key="5">
    <source>
        <dbReference type="ARBA" id="ARBA00022617"/>
    </source>
</evidence>
<accession>A0A498NLT6</accession>
<evidence type="ECO:0000256" key="10">
    <source>
        <dbReference type="ARBA" id="ARBA00023004"/>
    </source>
</evidence>
<evidence type="ECO:0000313" key="16">
    <source>
        <dbReference type="Proteomes" id="UP000290572"/>
    </source>
</evidence>
<dbReference type="FunFam" id="1.10.630.10:FF:000251">
    <property type="entry name" value="Cytochrome P450, family 2, subfamily X, polypeptide 10.2"/>
    <property type="match status" value="1"/>
</dbReference>
<keyword evidence="14" id="KW-0732">Signal</keyword>
<keyword evidence="10 13" id="KW-0408">Iron</keyword>
<evidence type="ECO:0000256" key="6">
    <source>
        <dbReference type="ARBA" id="ARBA00022723"/>
    </source>
</evidence>
<keyword evidence="16" id="KW-1185">Reference proteome</keyword>
<dbReference type="InterPro" id="IPR001128">
    <property type="entry name" value="Cyt_P450"/>
</dbReference>
<dbReference type="PRINTS" id="PR00463">
    <property type="entry name" value="EP450I"/>
</dbReference>